<feature type="compositionally biased region" description="Low complexity" evidence="1">
    <location>
        <begin position="423"/>
        <end position="436"/>
    </location>
</feature>
<accession>A0AAV7CIU1</accession>
<feature type="compositionally biased region" description="Basic and acidic residues" evidence="1">
    <location>
        <begin position="456"/>
        <end position="468"/>
    </location>
</feature>
<protein>
    <submittedName>
        <fullName evidence="2">Uncharacterized protein</fullName>
    </submittedName>
</protein>
<dbReference type="EMBL" id="WNYA01000002">
    <property type="protein sequence ID" value="KAG8584586.1"/>
    <property type="molecule type" value="Genomic_DNA"/>
</dbReference>
<feature type="compositionally biased region" description="Low complexity" evidence="1">
    <location>
        <begin position="261"/>
        <end position="277"/>
    </location>
</feature>
<sequence length="526" mass="56869">MASLEEQVIQQVVLDGSAMLDTLLQRPAAGSVQEADVPEEDTHLLGSNPPAVASTLEGTATTPARRPATLSPPPTQCSLPPPREQLDEDRRRPVRKIRPPVRLSPGSPAPARKRGPGQKKMASPGPRGTPTAPEDRRGIPAVKGTRALLPSPLLCTPALRPAHPPTLPVCRDSAPSPAPPLLPAPHPQARPRPEISPSAYVRPSEHPACIATPTHTSAAPALPHPPPPRSPLLRCQLEPAAYASGQAPVRAYDEPRRPPRQRSSSPSPLSRSGLPQSFRLPQGPSPAARQASGLLAIQARAFRPLCPRCTTDTGATDPRPTSSNGTAEWSQRPYRRRAADTGSELLSPDRSRHHHHHHGGRRGHYNSPSSPGSSGHEVAHSRTRTRHRDSPHRLTKRSRRTSEHPTTRQESENRSSAHLQPLQFQRSSRHGSQGSQAPPRSSVIIKQPPQRITSASEHHQPSEQDKAQSSHQDTSAPPEKTSSDVTAKAEVTQALRRWKMPTCRCRDAAAISGEVGSQDFEDAKRA</sequence>
<name>A0AAV7CIU1_ENGPU</name>
<feature type="compositionally biased region" description="Low complexity" evidence="1">
    <location>
        <begin position="211"/>
        <end position="221"/>
    </location>
</feature>
<feature type="compositionally biased region" description="Basic and acidic residues" evidence="1">
    <location>
        <begin position="400"/>
        <end position="415"/>
    </location>
</feature>
<feature type="region of interest" description="Disordered" evidence="1">
    <location>
        <begin position="163"/>
        <end position="295"/>
    </location>
</feature>
<feature type="compositionally biased region" description="Polar residues" evidence="1">
    <location>
        <begin position="310"/>
        <end position="329"/>
    </location>
</feature>
<dbReference type="AlphaFoldDB" id="A0AAV7CIU1"/>
<proteinExistence type="predicted"/>
<feature type="region of interest" description="Disordered" evidence="1">
    <location>
        <begin position="28"/>
        <end position="143"/>
    </location>
</feature>
<feature type="compositionally biased region" description="Basic residues" evidence="1">
    <location>
        <begin position="381"/>
        <end position="399"/>
    </location>
</feature>
<feature type="compositionally biased region" description="Low complexity" evidence="1">
    <location>
        <begin position="59"/>
        <end position="69"/>
    </location>
</feature>
<gene>
    <name evidence="2" type="ORF">GDO81_004678</name>
</gene>
<evidence type="ECO:0000313" key="3">
    <source>
        <dbReference type="Proteomes" id="UP000824782"/>
    </source>
</evidence>
<comment type="caution">
    <text evidence="2">The sequence shown here is derived from an EMBL/GenBank/DDBJ whole genome shotgun (WGS) entry which is preliminary data.</text>
</comment>
<evidence type="ECO:0000256" key="1">
    <source>
        <dbReference type="SAM" id="MobiDB-lite"/>
    </source>
</evidence>
<feature type="compositionally biased region" description="Pro residues" evidence="1">
    <location>
        <begin position="70"/>
        <end position="83"/>
    </location>
</feature>
<organism evidence="2 3">
    <name type="scientific">Engystomops pustulosus</name>
    <name type="common">Tungara frog</name>
    <name type="synonym">Physalaemus pustulosus</name>
    <dbReference type="NCBI Taxonomy" id="76066"/>
    <lineage>
        <taxon>Eukaryota</taxon>
        <taxon>Metazoa</taxon>
        <taxon>Chordata</taxon>
        <taxon>Craniata</taxon>
        <taxon>Vertebrata</taxon>
        <taxon>Euteleostomi</taxon>
        <taxon>Amphibia</taxon>
        <taxon>Batrachia</taxon>
        <taxon>Anura</taxon>
        <taxon>Neobatrachia</taxon>
        <taxon>Hyloidea</taxon>
        <taxon>Leptodactylidae</taxon>
        <taxon>Leiuperinae</taxon>
        <taxon>Engystomops</taxon>
    </lineage>
</organism>
<evidence type="ECO:0000313" key="2">
    <source>
        <dbReference type="EMBL" id="KAG8584586.1"/>
    </source>
</evidence>
<keyword evidence="3" id="KW-1185">Reference proteome</keyword>
<dbReference type="Proteomes" id="UP000824782">
    <property type="component" value="Unassembled WGS sequence"/>
</dbReference>
<feature type="region of interest" description="Disordered" evidence="1">
    <location>
        <begin position="307"/>
        <end position="494"/>
    </location>
</feature>
<feature type="compositionally biased region" description="Pro residues" evidence="1">
    <location>
        <begin position="176"/>
        <end position="190"/>
    </location>
</feature>
<reference evidence="2" key="1">
    <citation type="thesis" date="2020" institute="ProQuest LLC" country="789 East Eisenhower Parkway, Ann Arbor, MI, USA">
        <title>Comparative Genomics and Chromosome Evolution.</title>
        <authorList>
            <person name="Mudd A.B."/>
        </authorList>
    </citation>
    <scope>NUCLEOTIDE SEQUENCE</scope>
    <source>
        <strain evidence="2">237g6f4</strain>
        <tissue evidence="2">Blood</tissue>
    </source>
</reference>
<feature type="compositionally biased region" description="Basic residues" evidence="1">
    <location>
        <begin position="351"/>
        <end position="364"/>
    </location>
</feature>